<keyword evidence="5 7" id="KW-1133">Transmembrane helix</keyword>
<feature type="transmembrane region" description="Helical" evidence="7">
    <location>
        <begin position="242"/>
        <end position="261"/>
    </location>
</feature>
<evidence type="ECO:0000313" key="9">
    <source>
        <dbReference type="Proteomes" id="UP000035036"/>
    </source>
</evidence>
<name>A0A0B5FGB8_9BACT</name>
<feature type="transmembrane region" description="Helical" evidence="7">
    <location>
        <begin position="54"/>
        <end position="77"/>
    </location>
</feature>
<evidence type="ECO:0000256" key="5">
    <source>
        <dbReference type="ARBA" id="ARBA00022989"/>
    </source>
</evidence>
<protein>
    <submittedName>
        <fullName evidence="8">ABC transporter permease</fullName>
    </submittedName>
</protein>
<keyword evidence="3" id="KW-0813">Transport</keyword>
<dbReference type="GO" id="GO:0005548">
    <property type="term" value="F:phospholipid transporter activity"/>
    <property type="evidence" value="ECO:0007669"/>
    <property type="project" value="TreeGrafter"/>
</dbReference>
<dbReference type="PANTHER" id="PTHR30188:SF4">
    <property type="entry name" value="PROTEIN TRIGALACTOSYLDIACYLGLYCEROL 1, CHLOROPLASTIC"/>
    <property type="match status" value="1"/>
</dbReference>
<dbReference type="InterPro" id="IPR030802">
    <property type="entry name" value="Permease_MalE"/>
</dbReference>
<organism evidence="8 9">
    <name type="scientific">Geoalkalibacter subterraneus</name>
    <dbReference type="NCBI Taxonomy" id="483547"/>
    <lineage>
        <taxon>Bacteria</taxon>
        <taxon>Pseudomonadati</taxon>
        <taxon>Thermodesulfobacteriota</taxon>
        <taxon>Desulfuromonadia</taxon>
        <taxon>Desulfuromonadales</taxon>
        <taxon>Geoalkalibacteraceae</taxon>
        <taxon>Geoalkalibacter</taxon>
    </lineage>
</organism>
<dbReference type="NCBIfam" id="TIGR00056">
    <property type="entry name" value="MlaE family lipid ABC transporter permease subunit"/>
    <property type="match status" value="1"/>
</dbReference>
<sequence length="262" mass="28643">MLRLFEKLGDQCLFVLEQLGRMGLFLAVCLFSIFKPPYKLRPILRQINFIGTRSVFVIVFTGAFTGMVLALQGYYTLRKFGSEGMLGSAVALSLIRELGPVVAALMVIGRAGSAICAEIGIMRNSEQIDALECMAIDPYKYLMVPKFVAALLSMPLLTAIFDVVGIFGGWLIGVVLLGINQGAYFQGMYDSVVWADVKMGLIKSFVFGLLLVWISAAKGYFLHFERGGGFGAEGVSRVTTDAVVWSSVSVLVWDYLISAIML</sequence>
<feature type="transmembrane region" description="Helical" evidence="7">
    <location>
        <begin position="12"/>
        <end position="34"/>
    </location>
</feature>
<evidence type="ECO:0000256" key="3">
    <source>
        <dbReference type="ARBA" id="ARBA00022448"/>
    </source>
</evidence>
<reference evidence="8 9" key="1">
    <citation type="journal article" date="2015" name="Genome Announc.">
        <title>Genomes of Geoalkalibacter ferrihydriticus Z-0531T and Geoalkalibacter subterraneus Red1T, Two Haloalkaliphilic Metal-Reducing Deltaproteobacteria.</title>
        <authorList>
            <person name="Badalamenti J.P."/>
            <person name="Krajmalnik-Brown R."/>
            <person name="Torres C.I."/>
            <person name="Bond D.R."/>
        </authorList>
    </citation>
    <scope>NUCLEOTIDE SEQUENCE [LARGE SCALE GENOMIC DNA]</scope>
    <source>
        <strain evidence="8 9">Red1</strain>
    </source>
</reference>
<comment type="similarity">
    <text evidence="2 7">Belongs to the MlaE permease family.</text>
</comment>
<evidence type="ECO:0000313" key="8">
    <source>
        <dbReference type="EMBL" id="AJF07182.1"/>
    </source>
</evidence>
<dbReference type="InterPro" id="IPR003453">
    <property type="entry name" value="ABC_MlaE_roteobac"/>
</dbReference>
<feature type="transmembrane region" description="Helical" evidence="7">
    <location>
        <begin position="147"/>
        <end position="179"/>
    </location>
</feature>
<accession>A0A0B5FGB8</accession>
<dbReference type="EMBL" id="CP010311">
    <property type="protein sequence ID" value="AJF07182.1"/>
    <property type="molecule type" value="Genomic_DNA"/>
</dbReference>
<dbReference type="GO" id="GO:0043190">
    <property type="term" value="C:ATP-binding cassette (ABC) transporter complex"/>
    <property type="evidence" value="ECO:0007669"/>
    <property type="project" value="InterPro"/>
</dbReference>
<evidence type="ECO:0000256" key="4">
    <source>
        <dbReference type="ARBA" id="ARBA00022692"/>
    </source>
</evidence>
<comment type="subcellular location">
    <subcellularLocation>
        <location evidence="1">Membrane</location>
        <topology evidence="1">Multi-pass membrane protein</topology>
    </subcellularLocation>
</comment>
<dbReference type="Proteomes" id="UP000035036">
    <property type="component" value="Chromosome"/>
</dbReference>
<keyword evidence="9" id="KW-1185">Reference proteome</keyword>
<feature type="transmembrane region" description="Helical" evidence="7">
    <location>
        <begin position="200"/>
        <end position="222"/>
    </location>
</feature>
<keyword evidence="6 7" id="KW-0472">Membrane</keyword>
<evidence type="ECO:0000256" key="2">
    <source>
        <dbReference type="ARBA" id="ARBA00007556"/>
    </source>
</evidence>
<evidence type="ECO:0000256" key="6">
    <source>
        <dbReference type="ARBA" id="ARBA00023136"/>
    </source>
</evidence>
<dbReference type="Pfam" id="PF02405">
    <property type="entry name" value="MlaE"/>
    <property type="match status" value="1"/>
</dbReference>
<dbReference type="KEGG" id="gsb:GSUB_12315"/>
<gene>
    <name evidence="8" type="ORF">GSUB_12315</name>
</gene>
<evidence type="ECO:0000256" key="1">
    <source>
        <dbReference type="ARBA" id="ARBA00004141"/>
    </source>
</evidence>
<dbReference type="RefSeq" id="WP_040201023.1">
    <property type="nucleotide sequence ID" value="NZ_CP010311.1"/>
</dbReference>
<evidence type="ECO:0000256" key="7">
    <source>
        <dbReference type="RuleBase" id="RU362044"/>
    </source>
</evidence>
<dbReference type="OrthoDB" id="9805022at2"/>
<dbReference type="STRING" id="483547.GSUB_12315"/>
<keyword evidence="4 7" id="KW-0812">Transmembrane</keyword>
<dbReference type="PANTHER" id="PTHR30188">
    <property type="entry name" value="ABC TRANSPORTER PERMEASE PROTEIN-RELATED"/>
    <property type="match status" value="1"/>
</dbReference>
<proteinExistence type="inferred from homology"/>
<dbReference type="AlphaFoldDB" id="A0A0B5FGB8"/>
<dbReference type="HOGENOM" id="CLU_045686_1_1_7"/>